<dbReference type="EMBL" id="CAJEWN010000505">
    <property type="protein sequence ID" value="CAD2184539.1"/>
    <property type="molecule type" value="Genomic_DNA"/>
</dbReference>
<dbReference type="Proteomes" id="UP000580250">
    <property type="component" value="Unassembled WGS sequence"/>
</dbReference>
<name>A0A6V7WC23_MELEN</name>
<gene>
    <name evidence="1" type="ORF">MENT_LOCUS36902</name>
</gene>
<proteinExistence type="predicted"/>
<evidence type="ECO:0000313" key="2">
    <source>
        <dbReference type="Proteomes" id="UP000580250"/>
    </source>
</evidence>
<reference evidence="1 2" key="1">
    <citation type="submission" date="2020-08" db="EMBL/GenBank/DDBJ databases">
        <authorList>
            <person name="Koutsovoulos G."/>
            <person name="Danchin GJ E."/>
        </authorList>
    </citation>
    <scope>NUCLEOTIDE SEQUENCE [LARGE SCALE GENOMIC DNA]</scope>
</reference>
<accession>A0A6V7WC23</accession>
<comment type="caution">
    <text evidence="1">The sequence shown here is derived from an EMBL/GenBank/DDBJ whole genome shotgun (WGS) entry which is preliminary data.</text>
</comment>
<protein>
    <submittedName>
        <fullName evidence="1">Uncharacterized protein</fullName>
    </submittedName>
</protein>
<sequence length="250" mass="27356">MEQSAYFGGGQVHGGNASVYLGRVFDPQRAYAARAFGENRMASARAIPAYHRAPYHDNSAYFPVARPNENLQVSYPSAPRDNTSVYFHPVRPRENLQVSYPGASSGNDIHVSYPTASHADTSEYFQNLNMDGAPARPSGENLHVSYYSTSRGNEIHVRYPSAPHGNTSVYFPPAHPSGENPNVTYPPYHGAPHHGTNGENFQNLNGDRAPARRGENVINSAYFRQSYGLPASHYGASYYGGMPPGTIAYL</sequence>
<dbReference type="AlphaFoldDB" id="A0A6V7WC23"/>
<evidence type="ECO:0000313" key="1">
    <source>
        <dbReference type="EMBL" id="CAD2184539.1"/>
    </source>
</evidence>
<organism evidence="1 2">
    <name type="scientific">Meloidogyne enterolobii</name>
    <name type="common">Root-knot nematode worm</name>
    <name type="synonym">Meloidogyne mayaguensis</name>
    <dbReference type="NCBI Taxonomy" id="390850"/>
    <lineage>
        <taxon>Eukaryota</taxon>
        <taxon>Metazoa</taxon>
        <taxon>Ecdysozoa</taxon>
        <taxon>Nematoda</taxon>
        <taxon>Chromadorea</taxon>
        <taxon>Rhabditida</taxon>
        <taxon>Tylenchina</taxon>
        <taxon>Tylenchomorpha</taxon>
        <taxon>Tylenchoidea</taxon>
        <taxon>Meloidogynidae</taxon>
        <taxon>Meloidogyninae</taxon>
        <taxon>Meloidogyne</taxon>
    </lineage>
</organism>